<dbReference type="Pfam" id="PF02911">
    <property type="entry name" value="Formyl_trans_C"/>
    <property type="match status" value="1"/>
</dbReference>
<protein>
    <submittedName>
        <fullName evidence="7">Enoyl-CoA hydratase-related protein</fullName>
    </submittedName>
</protein>
<dbReference type="CDD" id="cd06558">
    <property type="entry name" value="crotonase-like"/>
    <property type="match status" value="1"/>
</dbReference>
<evidence type="ECO:0000256" key="2">
    <source>
        <dbReference type="ARBA" id="ARBA00022723"/>
    </source>
</evidence>
<comment type="similarity">
    <text evidence="1">Belongs to the hemerythrin family.</text>
</comment>
<dbReference type="CDD" id="cd08650">
    <property type="entry name" value="FMT_core_HypX_N"/>
    <property type="match status" value="1"/>
</dbReference>
<dbReference type="RefSeq" id="WP_256614991.1">
    <property type="nucleotide sequence ID" value="NZ_JANIBK010000036.1"/>
</dbReference>
<dbReference type="EMBL" id="JANIBK010000036">
    <property type="protein sequence ID" value="MCQ8128600.1"/>
    <property type="molecule type" value="Genomic_DNA"/>
</dbReference>
<dbReference type="PROSITE" id="PS00550">
    <property type="entry name" value="HEMERYTHRINS"/>
    <property type="match status" value="1"/>
</dbReference>
<dbReference type="InterPro" id="IPR047180">
    <property type="entry name" value="HoxX-like"/>
</dbReference>
<dbReference type="InterPro" id="IPR012312">
    <property type="entry name" value="Hemerythrin-like"/>
</dbReference>
<dbReference type="InterPro" id="IPR005793">
    <property type="entry name" value="Formyl_trans_C"/>
</dbReference>
<dbReference type="InterPro" id="IPR035938">
    <property type="entry name" value="Hemerythrin-like_sf"/>
</dbReference>
<sequence length="720" mass="81251">MKILLISTAFSGLTQRFYTELNDAGYEVSVELHLGDEAQLLEGVQLFQPNLILCPFLTKRLPATIYQHYPCLIVHPGIKGDRGPASLDWAIQQGEKEWGVTLLAAADEMDSGAIWASKTFPLRPATKSSVFNREVTQAAVECLWEALTYFDAPNFQPEPLEYSKPGIKGQLRPQMKQSERKLDWKKHKTDDILGHIHAADGCPGVLDEMFGQPFYLFNAHKETQLSGKPGEIIAMTDQAICRATVDGAIWIGHLKPKLADGKGIKLPATQALRDCWPKPQSGLQSWLSKPIKTLEIDYTQPGRQLPCQEVWYELLGEAAYLYFPFHNGAMSTAQCRRLLSVYRHLATLNVKAIVLMGGEDTWSNGIHLNHIEAADDPADESWQNINAMDDLIYQIITTLDKLTLAAISGNAGAGGAILAVAPDKVVVRDGVIFNPHYKNMGELYGSEYWTYLLPKRVGQTAATQLTEQRLPISAKKAWQLGLVDKVLDKQHSIFTAQVKHLVDTYVGNPAELQRLLTDKANTRCIDEISKPLAAYRKFELTQMYANFYTDNAYHAARQCFVYKKPLTKTPDNLAKHRLDSFVKPASPGGMVHFVWQDSYALGDEKIDREHKDFFELAEKLLSSPHKLTLLETLSELQQHVKAHFAEEESLMYRTGFHSTKSHAKEHELMLEQLLAITAKIEHDNWQAQDLQEFIGKWAQHIQHSDMAFNSHWKEMNVYCL</sequence>
<dbReference type="SUPFAM" id="SSF52096">
    <property type="entry name" value="ClpP/crotonase"/>
    <property type="match status" value="1"/>
</dbReference>
<evidence type="ECO:0000259" key="6">
    <source>
        <dbReference type="Pfam" id="PF02911"/>
    </source>
</evidence>
<dbReference type="InterPro" id="IPR012827">
    <property type="entry name" value="Hemerythrin_metal-bd"/>
</dbReference>
<evidence type="ECO:0000259" key="5">
    <source>
        <dbReference type="Pfam" id="PF01814"/>
    </source>
</evidence>
<dbReference type="Gene3D" id="3.40.50.12230">
    <property type="match status" value="1"/>
</dbReference>
<feature type="domain" description="Formyl transferase N-terminal" evidence="4">
    <location>
        <begin position="38"/>
        <end position="146"/>
    </location>
</feature>
<dbReference type="CDD" id="cd08701">
    <property type="entry name" value="FMT_C_HypX"/>
    <property type="match status" value="1"/>
</dbReference>
<organism evidence="7 8">
    <name type="scientific">Methylomonas rivi</name>
    <dbReference type="NCBI Taxonomy" id="2952226"/>
    <lineage>
        <taxon>Bacteria</taxon>
        <taxon>Pseudomonadati</taxon>
        <taxon>Pseudomonadota</taxon>
        <taxon>Gammaproteobacteria</taxon>
        <taxon>Methylococcales</taxon>
        <taxon>Methylococcaceae</taxon>
        <taxon>Methylomonas</taxon>
    </lineage>
</organism>
<keyword evidence="3" id="KW-0408">Iron</keyword>
<dbReference type="SUPFAM" id="SSF50486">
    <property type="entry name" value="FMT C-terminal domain-like"/>
    <property type="match status" value="1"/>
</dbReference>
<dbReference type="Pfam" id="PF01814">
    <property type="entry name" value="Hemerythrin"/>
    <property type="match status" value="1"/>
</dbReference>
<dbReference type="InterPro" id="IPR001753">
    <property type="entry name" value="Enoyl-CoA_hydra/iso"/>
</dbReference>
<feature type="domain" description="Formyl transferase C-terminal" evidence="6">
    <location>
        <begin position="175"/>
        <end position="256"/>
    </location>
</feature>
<name>A0ABT1U5E7_9GAMM</name>
<dbReference type="InterPro" id="IPR011034">
    <property type="entry name" value="Formyl_transferase-like_C_sf"/>
</dbReference>
<evidence type="ECO:0000256" key="3">
    <source>
        <dbReference type="ARBA" id="ARBA00023004"/>
    </source>
</evidence>
<evidence type="ECO:0000313" key="8">
    <source>
        <dbReference type="Proteomes" id="UP001524586"/>
    </source>
</evidence>
<proteinExistence type="inferred from homology"/>
<dbReference type="NCBIfam" id="TIGR02481">
    <property type="entry name" value="hemeryth_dom"/>
    <property type="match status" value="1"/>
</dbReference>
<dbReference type="PANTHER" id="PTHR43388:SF1">
    <property type="entry name" value="HYDROGENASE MATURATION FACTOR HOXX"/>
    <property type="match status" value="1"/>
</dbReference>
<gene>
    <name evidence="7" type="ORF">NP596_09025</name>
</gene>
<evidence type="ECO:0000313" key="7">
    <source>
        <dbReference type="EMBL" id="MCQ8128600.1"/>
    </source>
</evidence>
<dbReference type="PANTHER" id="PTHR43388">
    <property type="entry name" value="HYDROGENASE MATURATION FACTOR HOXX"/>
    <property type="match status" value="1"/>
</dbReference>
<dbReference type="SUPFAM" id="SSF47188">
    <property type="entry name" value="Hemerythrin-like"/>
    <property type="match status" value="1"/>
</dbReference>
<evidence type="ECO:0000256" key="1">
    <source>
        <dbReference type="ARBA" id="ARBA00010587"/>
    </source>
</evidence>
<dbReference type="CDD" id="cd12107">
    <property type="entry name" value="Hemerythrin"/>
    <property type="match status" value="1"/>
</dbReference>
<feature type="domain" description="Hemerythrin-like" evidence="5">
    <location>
        <begin position="603"/>
        <end position="706"/>
    </location>
</feature>
<dbReference type="Proteomes" id="UP001524586">
    <property type="component" value="Unassembled WGS sequence"/>
</dbReference>
<dbReference type="SUPFAM" id="SSF53328">
    <property type="entry name" value="Formyltransferase"/>
    <property type="match status" value="1"/>
</dbReference>
<dbReference type="Gene3D" id="1.20.120.50">
    <property type="entry name" value="Hemerythrin-like"/>
    <property type="match status" value="1"/>
</dbReference>
<dbReference type="Pfam" id="PF00378">
    <property type="entry name" value="ECH_1"/>
    <property type="match status" value="1"/>
</dbReference>
<comment type="caution">
    <text evidence="7">The sequence shown here is derived from an EMBL/GenBank/DDBJ whole genome shotgun (WGS) entry which is preliminary data.</text>
</comment>
<keyword evidence="2" id="KW-0479">Metal-binding</keyword>
<reference evidence="7 8" key="1">
    <citation type="submission" date="2022-07" db="EMBL/GenBank/DDBJ databases">
        <title>Methylomonas rivi sp. nov., Methylomonas rosea sp. nov., Methylomonas aureus sp. nov. and Methylomonas subterranea sp. nov., four novel methanotrophs isolated from a freshwater creek and the deep terrestrial subsurface.</title>
        <authorList>
            <person name="Abin C."/>
            <person name="Sankaranarayanan K."/>
            <person name="Garner C."/>
            <person name="Sindelar R."/>
            <person name="Kotary K."/>
            <person name="Garner R."/>
            <person name="Barclay S."/>
            <person name="Lawson P."/>
            <person name="Krumholz L."/>
        </authorList>
    </citation>
    <scope>NUCLEOTIDE SEQUENCE [LARGE SCALE GENOMIC DNA]</scope>
    <source>
        <strain evidence="7 8">WSC-6</strain>
    </source>
</reference>
<dbReference type="InterPro" id="IPR029045">
    <property type="entry name" value="ClpP/crotonase-like_dom_sf"/>
</dbReference>
<evidence type="ECO:0000259" key="4">
    <source>
        <dbReference type="Pfam" id="PF00551"/>
    </source>
</evidence>
<keyword evidence="8" id="KW-1185">Reference proteome</keyword>
<accession>A0ABT1U5E7</accession>
<dbReference type="InterPro" id="IPR016131">
    <property type="entry name" value="Haemerythrin_Fe_BS"/>
</dbReference>
<dbReference type="Gene3D" id="3.90.226.10">
    <property type="entry name" value="2-enoyl-CoA Hydratase, Chain A, domain 1"/>
    <property type="match status" value="1"/>
</dbReference>
<dbReference type="InterPro" id="IPR036477">
    <property type="entry name" value="Formyl_transf_N_sf"/>
</dbReference>
<dbReference type="Pfam" id="PF00551">
    <property type="entry name" value="Formyl_trans_N"/>
    <property type="match status" value="1"/>
</dbReference>
<dbReference type="InterPro" id="IPR002376">
    <property type="entry name" value="Formyl_transf_N"/>
</dbReference>